<proteinExistence type="predicted"/>
<organism evidence="1 2">
    <name type="scientific">Negadavirga shengliensis</name>
    <dbReference type="NCBI Taxonomy" id="1389218"/>
    <lineage>
        <taxon>Bacteria</taxon>
        <taxon>Pseudomonadati</taxon>
        <taxon>Bacteroidota</taxon>
        <taxon>Cytophagia</taxon>
        <taxon>Cytophagales</taxon>
        <taxon>Cyclobacteriaceae</taxon>
        <taxon>Negadavirga</taxon>
    </lineage>
</organism>
<dbReference type="Proteomes" id="UP001595818">
    <property type="component" value="Unassembled WGS sequence"/>
</dbReference>
<protein>
    <submittedName>
        <fullName evidence="1">YncE family protein</fullName>
    </submittedName>
</protein>
<keyword evidence="2" id="KW-1185">Reference proteome</keyword>
<comment type="caution">
    <text evidence="1">The sequence shown here is derived from an EMBL/GenBank/DDBJ whole genome shotgun (WGS) entry which is preliminary data.</text>
</comment>
<dbReference type="RefSeq" id="WP_377065634.1">
    <property type="nucleotide sequence ID" value="NZ_JBHSJJ010000008.1"/>
</dbReference>
<dbReference type="InterPro" id="IPR015943">
    <property type="entry name" value="WD40/YVTN_repeat-like_dom_sf"/>
</dbReference>
<dbReference type="Pfam" id="PF16819">
    <property type="entry name" value="DUF5074"/>
    <property type="match status" value="1"/>
</dbReference>
<reference evidence="2" key="1">
    <citation type="journal article" date="2019" name="Int. J. Syst. Evol. Microbiol.">
        <title>The Global Catalogue of Microorganisms (GCM) 10K type strain sequencing project: providing services to taxonomists for standard genome sequencing and annotation.</title>
        <authorList>
            <consortium name="The Broad Institute Genomics Platform"/>
            <consortium name="The Broad Institute Genome Sequencing Center for Infectious Disease"/>
            <person name="Wu L."/>
            <person name="Ma J."/>
        </authorList>
    </citation>
    <scope>NUCLEOTIDE SEQUENCE [LARGE SCALE GENOMIC DNA]</scope>
    <source>
        <strain evidence="2">CGMCC 4.7466</strain>
    </source>
</reference>
<dbReference type="PROSITE" id="PS51257">
    <property type="entry name" value="PROKAR_LIPOPROTEIN"/>
    <property type="match status" value="1"/>
</dbReference>
<dbReference type="InterPro" id="IPR011048">
    <property type="entry name" value="Haem_d1_sf"/>
</dbReference>
<sequence length="349" mass="37655">MKRINLLIFWIGIGLSFSCSTDPVDVPKGEFEKGVLIVNEGAFGANDGEVYHYDPQTGEVQQDIFEKVNHRPFAGLIQDMVAHAENFYIVANTGKVEVVRSSDFQSLGAVSGNGLENCRHLAVAGDKLFISDWGPYDNAWANPDSFLAVVEGPEGGAVSNKISVPSRPEGLFVANGKILTACSAAGVFAVIDPEKEELESIVPVDGAPFSFFEYETGIYLYARTDEAIYFHRINPNDFSILNTVETALTNTIYNGNFALGENGEVYVITSGGTSDKVVVVSLISGDIINEAFYSGADFYGLGYHKSEKTLYIGEHNGWQGNGSVKKINAEGELTGTIAAGRGPSGFIFR</sequence>
<dbReference type="EMBL" id="JBHSJJ010000008">
    <property type="protein sequence ID" value="MFC4873054.1"/>
    <property type="molecule type" value="Genomic_DNA"/>
</dbReference>
<gene>
    <name evidence="1" type="ORF">ACFPFU_15250</name>
</gene>
<dbReference type="InterPro" id="IPR031815">
    <property type="entry name" value="DUF5074"/>
</dbReference>
<name>A0ABV9T3N8_9BACT</name>
<evidence type="ECO:0000313" key="1">
    <source>
        <dbReference type="EMBL" id="MFC4873054.1"/>
    </source>
</evidence>
<evidence type="ECO:0000313" key="2">
    <source>
        <dbReference type="Proteomes" id="UP001595818"/>
    </source>
</evidence>
<dbReference type="SUPFAM" id="SSF51004">
    <property type="entry name" value="C-terminal (heme d1) domain of cytochrome cd1-nitrite reductase"/>
    <property type="match status" value="1"/>
</dbReference>
<accession>A0ABV9T3N8</accession>
<dbReference type="Gene3D" id="2.130.10.10">
    <property type="entry name" value="YVTN repeat-like/Quinoprotein amine dehydrogenase"/>
    <property type="match status" value="1"/>
</dbReference>